<proteinExistence type="predicted"/>
<comment type="caution">
    <text evidence="2">The sequence shown here is derived from an EMBL/GenBank/DDBJ whole genome shotgun (WGS) entry which is preliminary data.</text>
</comment>
<dbReference type="EMBL" id="ACJM01000028">
    <property type="protein sequence ID" value="EEG76028.1"/>
    <property type="molecule type" value="Genomic_DNA"/>
</dbReference>
<reference evidence="2 3" key="1">
    <citation type="submission" date="2009-02" db="EMBL/GenBank/DDBJ databases">
        <title>Sequencing of the draft genome and assembly of Dethiobacter alkaliphilus AHT 1.</title>
        <authorList>
            <consortium name="US DOE Joint Genome Institute (JGI-PGF)"/>
            <person name="Lucas S."/>
            <person name="Copeland A."/>
            <person name="Lapidus A."/>
            <person name="Glavina del Rio T."/>
            <person name="Dalin E."/>
            <person name="Tice H."/>
            <person name="Bruce D."/>
            <person name="Goodwin L."/>
            <person name="Pitluck S."/>
            <person name="Larimer F."/>
            <person name="Land M.L."/>
            <person name="Hauser L."/>
            <person name="Muyzer G."/>
        </authorList>
    </citation>
    <scope>NUCLEOTIDE SEQUENCE [LARGE SCALE GENOMIC DNA]</scope>
    <source>
        <strain evidence="2 3">AHT 1</strain>
    </source>
</reference>
<dbReference type="AlphaFoldDB" id="C0GKU6"/>
<keyword evidence="1" id="KW-0472">Membrane</keyword>
<evidence type="ECO:0000256" key="1">
    <source>
        <dbReference type="SAM" id="Phobius"/>
    </source>
</evidence>
<name>C0GKU6_DETAL</name>
<keyword evidence="1" id="KW-0812">Transmembrane</keyword>
<keyword evidence="3" id="KW-1185">Reference proteome</keyword>
<sequence>MVGIGGAEFFMVIFMFLFVIFLVTALLQWLWNITMPDVFNLKVITFWQAFRLLIIAAILFGGTNISS</sequence>
<dbReference type="OrthoDB" id="1799311at2"/>
<dbReference type="RefSeq" id="WP_008519192.1">
    <property type="nucleotide sequence ID" value="NZ_ACJM01000028.1"/>
</dbReference>
<feature type="transmembrane region" description="Helical" evidence="1">
    <location>
        <begin position="43"/>
        <end position="62"/>
    </location>
</feature>
<dbReference type="STRING" id="555088.DealDRAFT_3105"/>
<evidence type="ECO:0000313" key="2">
    <source>
        <dbReference type="EMBL" id="EEG76028.1"/>
    </source>
</evidence>
<evidence type="ECO:0000313" key="3">
    <source>
        <dbReference type="Proteomes" id="UP000006443"/>
    </source>
</evidence>
<feature type="transmembrane region" description="Helical" evidence="1">
    <location>
        <begin position="9"/>
        <end position="31"/>
    </location>
</feature>
<accession>C0GKU6</accession>
<organism evidence="2 3">
    <name type="scientific">Dethiobacter alkaliphilus AHT 1</name>
    <dbReference type="NCBI Taxonomy" id="555088"/>
    <lineage>
        <taxon>Bacteria</taxon>
        <taxon>Bacillati</taxon>
        <taxon>Bacillota</taxon>
        <taxon>Dethiobacteria</taxon>
        <taxon>Dethiobacterales</taxon>
        <taxon>Dethiobacteraceae</taxon>
        <taxon>Dethiobacter</taxon>
    </lineage>
</organism>
<keyword evidence="1" id="KW-1133">Transmembrane helix</keyword>
<protein>
    <submittedName>
        <fullName evidence="2">Uncharacterized protein</fullName>
    </submittedName>
</protein>
<dbReference type="Proteomes" id="UP000006443">
    <property type="component" value="Unassembled WGS sequence"/>
</dbReference>
<gene>
    <name evidence="2" type="ORF">DealDRAFT_3105</name>
</gene>